<dbReference type="Proteomes" id="UP001221142">
    <property type="component" value="Unassembled WGS sequence"/>
</dbReference>
<evidence type="ECO:0000313" key="2">
    <source>
        <dbReference type="EMBL" id="KAJ7651160.1"/>
    </source>
</evidence>
<keyword evidence="3" id="KW-1185">Reference proteome</keyword>
<accession>A0AAD7CKL1</accession>
<dbReference type="AlphaFoldDB" id="A0AAD7CKL1"/>
<name>A0AAD7CKL1_9AGAR</name>
<sequence>MARIVLYVLPMFLHAFAAPVRRISSNLACLTPNVQVSSAQTSLSLINVLADVNTTGPLLDAQTALFNASQITAVLGGFPPVIGAPPVKIDANSQTELLSALKVAQDSLAQIRITNNAVVNTTRQNFDEAVAFVEKAVDAAGKINSDCLSTDGAGSTAAGVGSTAPEVKTVVKTVTDVNGASEVTTAIANTATESAAPTTATFTGANGAPFTVTFTPGAPFATFSPATRVTTAIANKATESAPTTATFTGANGAPFTVTFTPGAPFATFSPA</sequence>
<feature type="chain" id="PRO_5042093550" description="Cell wall protein" evidence="1">
    <location>
        <begin position="18"/>
        <end position="271"/>
    </location>
</feature>
<protein>
    <recommendedName>
        <fullName evidence="4">Cell wall protein</fullName>
    </recommendedName>
</protein>
<keyword evidence="1" id="KW-0732">Signal</keyword>
<comment type="caution">
    <text evidence="2">The sequence shown here is derived from an EMBL/GenBank/DDBJ whole genome shotgun (WGS) entry which is preliminary data.</text>
</comment>
<organism evidence="2 3">
    <name type="scientific">Roridomyces roridus</name>
    <dbReference type="NCBI Taxonomy" id="1738132"/>
    <lineage>
        <taxon>Eukaryota</taxon>
        <taxon>Fungi</taxon>
        <taxon>Dikarya</taxon>
        <taxon>Basidiomycota</taxon>
        <taxon>Agaricomycotina</taxon>
        <taxon>Agaricomycetes</taxon>
        <taxon>Agaricomycetidae</taxon>
        <taxon>Agaricales</taxon>
        <taxon>Marasmiineae</taxon>
        <taxon>Mycenaceae</taxon>
        <taxon>Roridomyces</taxon>
    </lineage>
</organism>
<feature type="signal peptide" evidence="1">
    <location>
        <begin position="1"/>
        <end position="17"/>
    </location>
</feature>
<evidence type="ECO:0000313" key="3">
    <source>
        <dbReference type="Proteomes" id="UP001221142"/>
    </source>
</evidence>
<reference evidence="2" key="1">
    <citation type="submission" date="2023-03" db="EMBL/GenBank/DDBJ databases">
        <title>Massive genome expansion in bonnet fungi (Mycena s.s.) driven by repeated elements and novel gene families across ecological guilds.</title>
        <authorList>
            <consortium name="Lawrence Berkeley National Laboratory"/>
            <person name="Harder C.B."/>
            <person name="Miyauchi S."/>
            <person name="Viragh M."/>
            <person name="Kuo A."/>
            <person name="Thoen E."/>
            <person name="Andreopoulos B."/>
            <person name="Lu D."/>
            <person name="Skrede I."/>
            <person name="Drula E."/>
            <person name="Henrissat B."/>
            <person name="Morin E."/>
            <person name="Kohler A."/>
            <person name="Barry K."/>
            <person name="LaButti K."/>
            <person name="Morin E."/>
            <person name="Salamov A."/>
            <person name="Lipzen A."/>
            <person name="Mereny Z."/>
            <person name="Hegedus B."/>
            <person name="Baldrian P."/>
            <person name="Stursova M."/>
            <person name="Weitz H."/>
            <person name="Taylor A."/>
            <person name="Grigoriev I.V."/>
            <person name="Nagy L.G."/>
            <person name="Martin F."/>
            <person name="Kauserud H."/>
        </authorList>
    </citation>
    <scope>NUCLEOTIDE SEQUENCE</scope>
    <source>
        <strain evidence="2">9284</strain>
    </source>
</reference>
<evidence type="ECO:0000256" key="1">
    <source>
        <dbReference type="SAM" id="SignalP"/>
    </source>
</evidence>
<proteinExistence type="predicted"/>
<gene>
    <name evidence="2" type="ORF">FB45DRAFT_1050950</name>
</gene>
<dbReference type="EMBL" id="JARKIF010000001">
    <property type="protein sequence ID" value="KAJ7651160.1"/>
    <property type="molecule type" value="Genomic_DNA"/>
</dbReference>
<evidence type="ECO:0008006" key="4">
    <source>
        <dbReference type="Google" id="ProtNLM"/>
    </source>
</evidence>